<feature type="compositionally biased region" description="Pro residues" evidence="5">
    <location>
        <begin position="10"/>
        <end position="28"/>
    </location>
</feature>
<evidence type="ECO:0000256" key="3">
    <source>
        <dbReference type="ARBA" id="ARBA00022989"/>
    </source>
</evidence>
<evidence type="ECO:0000256" key="6">
    <source>
        <dbReference type="SAM" id="Phobius"/>
    </source>
</evidence>
<dbReference type="PANTHER" id="PTHR36985:SF1">
    <property type="entry name" value="TRANSLOCATION AND ASSEMBLY MODULE SUBUNIT TAMB"/>
    <property type="match status" value="1"/>
</dbReference>
<proteinExistence type="predicted"/>
<dbReference type="Proteomes" id="UP000254537">
    <property type="component" value="Chromosome"/>
</dbReference>
<evidence type="ECO:0000256" key="5">
    <source>
        <dbReference type="SAM" id="MobiDB-lite"/>
    </source>
</evidence>
<dbReference type="InterPro" id="IPR007452">
    <property type="entry name" value="TamB_C"/>
</dbReference>
<evidence type="ECO:0000313" key="9">
    <source>
        <dbReference type="Proteomes" id="UP000254537"/>
    </source>
</evidence>
<gene>
    <name evidence="8" type="ORF">DWG20_06505</name>
</gene>
<evidence type="ECO:0000259" key="7">
    <source>
        <dbReference type="Pfam" id="PF04357"/>
    </source>
</evidence>
<feature type="transmembrane region" description="Helical" evidence="6">
    <location>
        <begin position="39"/>
        <end position="59"/>
    </location>
</feature>
<dbReference type="RefSeq" id="WP_115433044.1">
    <property type="nucleotide sequence ID" value="NZ_CP031337.1"/>
</dbReference>
<protein>
    <submittedName>
        <fullName evidence="8">Translocation/assembly module TamB</fullName>
    </submittedName>
</protein>
<comment type="subcellular location">
    <subcellularLocation>
        <location evidence="1">Membrane</location>
        <topology evidence="1">Single-pass membrane protein</topology>
    </subcellularLocation>
</comment>
<accession>A0A345Y5A7</accession>
<dbReference type="Pfam" id="PF04357">
    <property type="entry name" value="TamB"/>
    <property type="match status" value="1"/>
</dbReference>
<dbReference type="OrthoDB" id="5288149at2"/>
<sequence>METMQDDRPAPTPPSGPQSPQEPPPSTPPRRRRSVWRTLVIVGFPVLAALLALLAWLTASASGFSTLTRHLDTLSAGRLKVAQSRGTLWDGFELAGVVWQGEYEKVELDRLKFAWQPRALWQGELWIKQLALGHVRYTPLKEAPPTPPVKAPDSLSLPIEVRLDAVTLASFSQKGEALLFDLVAGYRYQGGQHRLDVKRLGSPWGRAEAELSLVDARPFKLAGRLKADGTLEGRAFAAQFELSSGLLLPRIEGTLTGENLLAEIDGSLAPFAARAYHKVRALDVRIGGVNPRAFNKDWPAARLNLAVLLRPTEGDALEGGVSVNNLTPGKLSDGALPFDLIAGHLKVDDEAFTLEDTLVQLLAGRVKLAGSVRGDAIALDATLAEVGLAALHAKAPNDKLNGKLTLAGTTAAPTLALDVAGKTLSANGRLSVATEKSGARTLNIESLRVGTGAGGGGLALAGKLGLDGEQRYTLAGQLRNADLARLAKGLPSSDLNGKVSASGRLAAPLTVNALIDIANSRLSGSPLSARIDAALAGERLTRLAARVALAENRLDASGRWGAPGDVVDLKLDAPALSRIGPGFAGSARGDVRLSGSTKSPQLDAKLRVDGLAAPGGIKASLVDFEGVVRVGGNTPFKIALAASEVAVPGQAIDTLRLDADGNRGAHRIEASGALKLRGRPHTLLLSANGGLAPDALAWRGTVNRLALAGDIGLQLLAPVKLAASADTVSVSSTRFTLAGGTVRLDALDWRAGGTLKTKGALDALALSRLEPWLKLPVEQNLVFAADWDLALGERARGQLTVRRQAGDVVVPGRDGRKAALELSKSEAVLRLSGGRALLDLNLTSRFALLTGQLSLSAPRGLPVMTAPMTGRVQFAVGDLSRLKALTGPGLELAGQAAADLTVSGTPAAPQWRGRIVGSGLAFADRKSGLKLSDGELVAQVDGRELTLERLRFAGGRGEVVAAGRLAAREAGTEANATVEFKSFTLLDSPERRLVVSGVSEIALTPQGITLTGRLRADRGSIDLPKEGAPLLSDDVVVKGRQLPVSEGSPKLPITLALELDLGDRFRLSGQGLNVTLTGVVKLSAKPGEAPTALGQVSVVRGRYKAYGQDLDIERGVITFAGPIDNPNLSVRAKRRFSPVGAGVEVTGTVSSPSVRLIADEPMSEKDKLAWLVLGRAASTGGGDDASLAASAGAFLAGSLNEQIGLFDDLGVTSRGEKTYASGRVSPAEQVVVVGKQLTRELFVGYEYGIRSAEQAVKFAYQFSKSWSVVLRAGNADSSAETRFTRRFD</sequence>
<keyword evidence="4 6" id="KW-0472">Membrane</keyword>
<dbReference type="GO" id="GO:0005886">
    <property type="term" value="C:plasma membrane"/>
    <property type="evidence" value="ECO:0007669"/>
    <property type="project" value="InterPro"/>
</dbReference>
<dbReference type="KEGG" id="ccah:DWG20_06505"/>
<organism evidence="8 9">
    <name type="scientific">Crenobacter cavernae</name>
    <dbReference type="NCBI Taxonomy" id="2290923"/>
    <lineage>
        <taxon>Bacteria</taxon>
        <taxon>Pseudomonadati</taxon>
        <taxon>Pseudomonadota</taxon>
        <taxon>Betaproteobacteria</taxon>
        <taxon>Neisseriales</taxon>
        <taxon>Neisseriaceae</taxon>
        <taxon>Crenobacter</taxon>
    </lineage>
</organism>
<keyword evidence="3 6" id="KW-1133">Transmembrane helix</keyword>
<dbReference type="EMBL" id="CP031337">
    <property type="protein sequence ID" value="AXK39109.1"/>
    <property type="molecule type" value="Genomic_DNA"/>
</dbReference>
<feature type="region of interest" description="Disordered" evidence="5">
    <location>
        <begin position="1"/>
        <end position="31"/>
    </location>
</feature>
<evidence type="ECO:0000256" key="4">
    <source>
        <dbReference type="ARBA" id="ARBA00023136"/>
    </source>
</evidence>
<evidence type="ECO:0000256" key="1">
    <source>
        <dbReference type="ARBA" id="ARBA00004167"/>
    </source>
</evidence>
<keyword evidence="2 6" id="KW-0812">Transmembrane</keyword>
<evidence type="ECO:0000313" key="8">
    <source>
        <dbReference type="EMBL" id="AXK39109.1"/>
    </source>
</evidence>
<dbReference type="GO" id="GO:0009306">
    <property type="term" value="P:protein secretion"/>
    <property type="evidence" value="ECO:0007669"/>
    <property type="project" value="InterPro"/>
</dbReference>
<evidence type="ECO:0000256" key="2">
    <source>
        <dbReference type="ARBA" id="ARBA00022692"/>
    </source>
</evidence>
<reference evidence="8 9" key="1">
    <citation type="submission" date="2018-07" db="EMBL/GenBank/DDBJ databases">
        <title>Crenobacter cavernae sp. nov., isolated from a karst cave.</title>
        <authorList>
            <person name="Zhu H."/>
        </authorList>
    </citation>
    <scope>NUCLEOTIDE SEQUENCE [LARGE SCALE GENOMIC DNA]</scope>
    <source>
        <strain evidence="8 9">K1W11S-77</strain>
    </source>
</reference>
<feature type="domain" description="Translocation and assembly module TamB C-terminal" evidence="7">
    <location>
        <begin position="954"/>
        <end position="1287"/>
    </location>
</feature>
<dbReference type="PANTHER" id="PTHR36985">
    <property type="entry name" value="TRANSLOCATION AND ASSEMBLY MODULE SUBUNIT TAMB"/>
    <property type="match status" value="1"/>
</dbReference>
<name>A0A345Y5A7_9NEIS</name>